<dbReference type="EMBL" id="AFBQ01000002">
    <property type="protein sequence ID" value="EHY32553.1"/>
    <property type="molecule type" value="Genomic_DNA"/>
</dbReference>
<sequence length="116" mass="12581">MGVGDTIGQILEFTKLTGDLRHSFQTTVFDDHTQEIGDFLGKILADDAGDQVEELIIGQLGVANQQGQLRVRNRALKSVDGFDRTGQVLSAGITLAESLIQALSVGARNRRKFSHS</sequence>
<proteinExistence type="predicted"/>
<dbReference type="Proteomes" id="UP000004956">
    <property type="component" value="Unassembled WGS sequence"/>
</dbReference>
<evidence type="ECO:0000313" key="1">
    <source>
        <dbReference type="EMBL" id="EHY32553.1"/>
    </source>
</evidence>
<evidence type="ECO:0000313" key="2">
    <source>
        <dbReference type="Proteomes" id="UP000004956"/>
    </source>
</evidence>
<organism evidence="1 2">
    <name type="scientific">Sutterella parvirubra YIT 11816</name>
    <dbReference type="NCBI Taxonomy" id="762967"/>
    <lineage>
        <taxon>Bacteria</taxon>
        <taxon>Pseudomonadati</taxon>
        <taxon>Pseudomonadota</taxon>
        <taxon>Betaproteobacteria</taxon>
        <taxon>Burkholderiales</taxon>
        <taxon>Sutterellaceae</taxon>
        <taxon>Sutterella</taxon>
    </lineage>
</organism>
<dbReference type="HOGENOM" id="CLU_2095629_0_0_4"/>
<accession>H3KBC0</accession>
<keyword evidence="2" id="KW-1185">Reference proteome</keyword>
<dbReference type="STRING" id="762967.HMPREF9440_00015"/>
<dbReference type="AlphaFoldDB" id="H3KBC0"/>
<protein>
    <submittedName>
        <fullName evidence="1">Uncharacterized protein</fullName>
    </submittedName>
</protein>
<name>H3KBC0_9BURK</name>
<comment type="caution">
    <text evidence="1">The sequence shown here is derived from an EMBL/GenBank/DDBJ whole genome shotgun (WGS) entry which is preliminary data.</text>
</comment>
<gene>
    <name evidence="1" type="ORF">HMPREF9440_00015</name>
</gene>
<reference evidence="1 2" key="1">
    <citation type="submission" date="2011-11" db="EMBL/GenBank/DDBJ databases">
        <authorList>
            <person name="Weinstock G."/>
            <person name="Sodergren E."/>
            <person name="Clifton S."/>
            <person name="Fulton L."/>
            <person name="Fulton B."/>
            <person name="Courtney L."/>
            <person name="Fronick C."/>
            <person name="Harrison M."/>
            <person name="Strong C."/>
            <person name="Farmer C."/>
            <person name="Delahaunty K."/>
            <person name="Markovic C."/>
            <person name="Hall O."/>
            <person name="Minx P."/>
            <person name="Tomlinson C."/>
            <person name="Mitreva M."/>
            <person name="Hou S."/>
            <person name="Chen J."/>
            <person name="Wollam A."/>
            <person name="Pepin K.H."/>
            <person name="Johnson M."/>
            <person name="Bhonagiri V."/>
            <person name="Zhang X."/>
            <person name="Suruliraj S."/>
            <person name="Warren W."/>
            <person name="Chinwalla A."/>
            <person name="Mardis E.R."/>
            <person name="Wilson R.K."/>
        </authorList>
    </citation>
    <scope>NUCLEOTIDE SEQUENCE [LARGE SCALE GENOMIC DNA]</scope>
    <source>
        <strain evidence="1 2">YIT 11816</strain>
    </source>
</reference>